<reference evidence="1 2" key="1">
    <citation type="submission" date="2018-08" db="EMBL/GenBank/DDBJ databases">
        <title>A genome reference for cultivated species of the human gut microbiota.</title>
        <authorList>
            <person name="Zou Y."/>
            <person name="Xue W."/>
            <person name="Luo G."/>
        </authorList>
    </citation>
    <scope>NUCLEOTIDE SEQUENCE [LARGE SCALE GENOMIC DNA]</scope>
    <source>
        <strain evidence="1 2">TM07-19</strain>
    </source>
</reference>
<dbReference type="PANTHER" id="PTHR30619">
    <property type="entry name" value="DNA INTERNALIZATION/COMPETENCE PROTEIN COMEC/REC2"/>
    <property type="match status" value="1"/>
</dbReference>
<protein>
    <recommendedName>
        <fullName evidence="3">MBL fold metallo-hydrolase</fullName>
    </recommendedName>
</protein>
<dbReference type="EMBL" id="QSOV01000007">
    <property type="protein sequence ID" value="RGJ23538.1"/>
    <property type="molecule type" value="Genomic_DNA"/>
</dbReference>
<name>A0A3E4GQ86_9FIRM</name>
<dbReference type="AlphaFoldDB" id="A0A3E4GQ86"/>
<sequence length="300" mass="34606">MSVIKSFSVGDGDMFYINHNSDNFTTIDYCYSDDDNKETNFDEMKQLANKKGITRFISTHPDEDHIKGIEAFSEKVGIVNFYCVDNQAIKEDETDNFKKYCELRDSDKAYYVYEGCRRKWMNVSSDERGCAGINYLWPITSDEDFQDALEKVKEGNGYNNISPIFTYSIQNGVEIMWMGDIEHDFLEKVKDKIEWPEIDILFAPHHGRDSGKVPEDILKKLKPHIVIIGEAPSEYLNYYPGYNTITQNSAGDIVFNCSDGYVDIYIEKESYSYDTDFLENKSKSDCSYGHYLGSFKTKNA</sequence>
<accession>A0A3E4GQ86</accession>
<dbReference type="InterPro" id="IPR036866">
    <property type="entry name" value="RibonucZ/Hydroxyglut_hydro"/>
</dbReference>
<proteinExistence type="predicted"/>
<dbReference type="RefSeq" id="WP_117557627.1">
    <property type="nucleotide sequence ID" value="NZ_QSOV01000007.1"/>
</dbReference>
<evidence type="ECO:0000313" key="2">
    <source>
        <dbReference type="Proteomes" id="UP000260655"/>
    </source>
</evidence>
<dbReference type="PANTHER" id="PTHR30619:SF1">
    <property type="entry name" value="RECOMBINATION PROTEIN 2"/>
    <property type="match status" value="1"/>
</dbReference>
<gene>
    <name evidence="1" type="ORF">DXD67_08660</name>
</gene>
<comment type="caution">
    <text evidence="1">The sequence shown here is derived from an EMBL/GenBank/DDBJ whole genome shotgun (WGS) entry which is preliminary data.</text>
</comment>
<dbReference type="SUPFAM" id="SSF56281">
    <property type="entry name" value="Metallo-hydrolase/oxidoreductase"/>
    <property type="match status" value="1"/>
</dbReference>
<evidence type="ECO:0000313" key="1">
    <source>
        <dbReference type="EMBL" id="RGJ23538.1"/>
    </source>
</evidence>
<evidence type="ECO:0008006" key="3">
    <source>
        <dbReference type="Google" id="ProtNLM"/>
    </source>
</evidence>
<dbReference type="Gene3D" id="3.60.15.10">
    <property type="entry name" value="Ribonuclease Z/Hydroxyacylglutathione hydrolase-like"/>
    <property type="match status" value="1"/>
</dbReference>
<dbReference type="InterPro" id="IPR052159">
    <property type="entry name" value="Competence_DNA_uptake"/>
</dbReference>
<organism evidence="1 2">
    <name type="scientific">Coprococcus comes</name>
    <dbReference type="NCBI Taxonomy" id="410072"/>
    <lineage>
        <taxon>Bacteria</taxon>
        <taxon>Bacillati</taxon>
        <taxon>Bacillota</taxon>
        <taxon>Clostridia</taxon>
        <taxon>Lachnospirales</taxon>
        <taxon>Lachnospiraceae</taxon>
        <taxon>Coprococcus</taxon>
    </lineage>
</organism>
<dbReference type="Proteomes" id="UP000260655">
    <property type="component" value="Unassembled WGS sequence"/>
</dbReference>